<evidence type="ECO:0000313" key="1">
    <source>
        <dbReference type="EMBL" id="MBD2694852.1"/>
    </source>
</evidence>
<comment type="caution">
    <text evidence="1">The sequence shown here is derived from an EMBL/GenBank/DDBJ whole genome shotgun (WGS) entry which is preliminary data.</text>
</comment>
<dbReference type="RefSeq" id="WP_190908977.1">
    <property type="nucleotide sequence ID" value="NZ_JACJTQ010000063.1"/>
</dbReference>
<sequence>MTRTEVNRIKALLKNTFWQFEDESDCDITPKLVRQFAQSQVHPDVIEATAINISGRGFWTRVEKLCHLTLHARYWINLTK</sequence>
<organism evidence="1 2">
    <name type="scientific">Anabaena catenula FACHB-362</name>
    <dbReference type="NCBI Taxonomy" id="2692877"/>
    <lineage>
        <taxon>Bacteria</taxon>
        <taxon>Bacillati</taxon>
        <taxon>Cyanobacteriota</taxon>
        <taxon>Cyanophyceae</taxon>
        <taxon>Nostocales</taxon>
        <taxon>Nostocaceae</taxon>
        <taxon>Anabaena</taxon>
    </lineage>
</organism>
<evidence type="ECO:0000313" key="2">
    <source>
        <dbReference type="Proteomes" id="UP000660381"/>
    </source>
</evidence>
<protein>
    <submittedName>
        <fullName evidence="1">Uncharacterized protein</fullName>
    </submittedName>
</protein>
<gene>
    <name evidence="1" type="ORF">H6G68_24475</name>
</gene>
<dbReference type="Proteomes" id="UP000660381">
    <property type="component" value="Unassembled WGS sequence"/>
</dbReference>
<dbReference type="EMBL" id="JACJTQ010000063">
    <property type="protein sequence ID" value="MBD2694852.1"/>
    <property type="molecule type" value="Genomic_DNA"/>
</dbReference>
<accession>A0ABR8JB65</accession>
<keyword evidence="2" id="KW-1185">Reference proteome</keyword>
<proteinExistence type="predicted"/>
<name>A0ABR8JB65_9NOST</name>
<reference evidence="1 2" key="1">
    <citation type="journal article" date="2020" name="ISME J.">
        <title>Comparative genomics reveals insights into cyanobacterial evolution and habitat adaptation.</title>
        <authorList>
            <person name="Chen M.Y."/>
            <person name="Teng W.K."/>
            <person name="Zhao L."/>
            <person name="Hu C.X."/>
            <person name="Zhou Y.K."/>
            <person name="Han B.P."/>
            <person name="Song L.R."/>
            <person name="Shu W.S."/>
        </authorList>
    </citation>
    <scope>NUCLEOTIDE SEQUENCE [LARGE SCALE GENOMIC DNA]</scope>
    <source>
        <strain evidence="1 2">FACHB-362</strain>
    </source>
</reference>